<evidence type="ECO:0000256" key="1">
    <source>
        <dbReference type="SAM" id="Phobius"/>
    </source>
</evidence>
<dbReference type="InterPro" id="IPR008023">
    <property type="entry name" value="DUF748"/>
</dbReference>
<dbReference type="PANTHER" id="PTHR30441:SF8">
    <property type="entry name" value="DUF748 DOMAIN-CONTAINING PROTEIN"/>
    <property type="match status" value="1"/>
</dbReference>
<dbReference type="PANTHER" id="PTHR30441">
    <property type="entry name" value="DUF748 DOMAIN-CONTAINING PROTEIN"/>
    <property type="match status" value="1"/>
</dbReference>
<dbReference type="Pfam" id="PF05359">
    <property type="entry name" value="DUF748"/>
    <property type="match status" value="1"/>
</dbReference>
<gene>
    <name evidence="2" type="ORF">ABH943_008181</name>
</gene>
<evidence type="ECO:0000313" key="3">
    <source>
        <dbReference type="Proteomes" id="UP001620514"/>
    </source>
</evidence>
<accession>A0ABW8N2M7</accession>
<keyword evidence="3" id="KW-1185">Reference proteome</keyword>
<keyword evidence="1" id="KW-0812">Transmembrane</keyword>
<organism evidence="2 3">
    <name type="scientific">Caballeronia udeis</name>
    <dbReference type="NCBI Taxonomy" id="1232866"/>
    <lineage>
        <taxon>Bacteria</taxon>
        <taxon>Pseudomonadati</taxon>
        <taxon>Pseudomonadota</taxon>
        <taxon>Betaproteobacteria</taxon>
        <taxon>Burkholderiales</taxon>
        <taxon>Burkholderiaceae</taxon>
        <taxon>Caballeronia</taxon>
    </lineage>
</organism>
<feature type="transmembrane region" description="Helical" evidence="1">
    <location>
        <begin position="15"/>
        <end position="37"/>
    </location>
</feature>
<comment type="caution">
    <text evidence="2">The sequence shown here is derived from an EMBL/GenBank/DDBJ whole genome shotgun (WGS) entry which is preliminary data.</text>
</comment>
<keyword evidence="1" id="KW-1133">Transmembrane helix</keyword>
<protein>
    <recommendedName>
        <fullName evidence="4">AsmA family protein</fullName>
    </recommendedName>
</protein>
<proteinExistence type="predicted"/>
<reference evidence="2 3" key="2">
    <citation type="submission" date="2024-11" db="EMBL/GenBank/DDBJ databases">
        <title>Using genomics to understand microbial adaptation to soil warming.</title>
        <authorList>
            <person name="Deangelis K.M. PhD."/>
        </authorList>
    </citation>
    <scope>NUCLEOTIDE SEQUENCE [LARGE SCALE GENOMIC DNA]</scope>
    <source>
        <strain evidence="2 3">GAS97</strain>
    </source>
</reference>
<reference evidence="2 3" key="1">
    <citation type="submission" date="2024-10" db="EMBL/GenBank/DDBJ databases">
        <authorList>
            <person name="Deangelis K."/>
            <person name="Huntemann M."/>
            <person name="Clum A."/>
            <person name="Wang J."/>
            <person name="Palaniappan K."/>
            <person name="Ritter S."/>
            <person name="Chen I.-M."/>
            <person name="Stamatis D."/>
            <person name="Reddy T."/>
            <person name="O'Malley R."/>
            <person name="Daum C."/>
            <person name="Ng V."/>
            <person name="Ivanova N."/>
            <person name="Kyrpides N."/>
            <person name="Woyke T."/>
        </authorList>
    </citation>
    <scope>NUCLEOTIDE SEQUENCE [LARGE SCALE GENOMIC DNA]</scope>
    <source>
        <strain evidence="2 3">GAS97</strain>
    </source>
</reference>
<evidence type="ECO:0008006" key="4">
    <source>
        <dbReference type="Google" id="ProtNLM"/>
    </source>
</evidence>
<dbReference type="InterPro" id="IPR052894">
    <property type="entry name" value="AsmA-related"/>
</dbReference>
<sequence>MGDIGMAGTKARRVALWAGAVIAVLLLAVVGGGLFVAHEMKARVLETLGPLGSVEDIDVGYARITLSHVRLRGPQGWPTDDTLRAERVTVNVDMRALLSHRVHLQHVTVDGFYLSVARLPDGRIELLPNLRQSTREAQAGSSEAAAHAQEDRLIDHVTFERGAMEFFDESVQTPPYKVLISDARANVDNLHLPALAEPTKLDMSGSIKGPSHTGTVTFNGWMKIASRDSQTHTTLRNVDIATLDPYLLKKAGAKTTVTGGTLDLTLDATVHNYQIHAPGSVTLNRLQLSDDGNPLDTFLTIPTKIAIAALKNHDQIKLDFELDGDLRDPKFSLNESLMKKLAAGFAKAVGVNPEGVAKNTGGVLKSIGDTLKNLFGK</sequence>
<evidence type="ECO:0000313" key="2">
    <source>
        <dbReference type="EMBL" id="MFK4448137.1"/>
    </source>
</evidence>
<name>A0ABW8N2M7_9BURK</name>
<dbReference type="Proteomes" id="UP001620514">
    <property type="component" value="Unassembled WGS sequence"/>
</dbReference>
<keyword evidence="1" id="KW-0472">Membrane</keyword>
<dbReference type="EMBL" id="JBIYDN010000044">
    <property type="protein sequence ID" value="MFK4448137.1"/>
    <property type="molecule type" value="Genomic_DNA"/>
</dbReference>